<dbReference type="EMBL" id="JAUJLE010000070">
    <property type="protein sequence ID" value="KAK0990607.1"/>
    <property type="molecule type" value="Genomic_DNA"/>
</dbReference>
<evidence type="ECO:0000259" key="9">
    <source>
        <dbReference type="SMART" id="SM00355"/>
    </source>
</evidence>
<feature type="region of interest" description="Disordered" evidence="8">
    <location>
        <begin position="243"/>
        <end position="265"/>
    </location>
</feature>
<dbReference type="SMART" id="SM00355">
    <property type="entry name" value="ZnF_C2H2"/>
    <property type="match status" value="5"/>
</dbReference>
<dbReference type="GO" id="GO:0008270">
    <property type="term" value="F:zinc ion binding"/>
    <property type="evidence" value="ECO:0007669"/>
    <property type="project" value="UniProtKB-KW"/>
</dbReference>
<evidence type="ECO:0000256" key="5">
    <source>
        <dbReference type="ARBA" id="ARBA00023015"/>
    </source>
</evidence>
<feature type="domain" description="C2H2-type" evidence="9">
    <location>
        <begin position="412"/>
        <end position="442"/>
    </location>
</feature>
<keyword evidence="5" id="KW-0805">Transcription regulation</keyword>
<gene>
    <name evidence="10" type="ORF">LTR91_008920</name>
</gene>
<keyword evidence="2" id="KW-0479">Metal-binding</keyword>
<comment type="caution">
    <text evidence="10">The sequence shown here is derived from an EMBL/GenBank/DDBJ whole genome shotgun (WGS) entry which is preliminary data.</text>
</comment>
<dbReference type="InterPro" id="IPR013087">
    <property type="entry name" value="Znf_C2H2_type"/>
</dbReference>
<evidence type="ECO:0000313" key="10">
    <source>
        <dbReference type="EMBL" id="KAK0990607.1"/>
    </source>
</evidence>
<dbReference type="GO" id="GO:0006357">
    <property type="term" value="P:regulation of transcription by RNA polymerase II"/>
    <property type="evidence" value="ECO:0007669"/>
    <property type="project" value="TreeGrafter"/>
</dbReference>
<evidence type="ECO:0000256" key="3">
    <source>
        <dbReference type="ARBA" id="ARBA00022771"/>
    </source>
</evidence>
<evidence type="ECO:0000256" key="7">
    <source>
        <dbReference type="ARBA" id="ARBA00023242"/>
    </source>
</evidence>
<feature type="compositionally biased region" description="Polar residues" evidence="8">
    <location>
        <begin position="246"/>
        <end position="258"/>
    </location>
</feature>
<dbReference type="AlphaFoldDB" id="A0AAN6KMH1"/>
<keyword evidence="7" id="KW-0539">Nucleus</keyword>
<comment type="subcellular location">
    <subcellularLocation>
        <location evidence="1">Nucleus</location>
    </subcellularLocation>
</comment>
<dbReference type="PANTHER" id="PTHR46179">
    <property type="entry name" value="ZINC FINGER PROTEIN"/>
    <property type="match status" value="1"/>
</dbReference>
<keyword evidence="11" id="KW-1185">Reference proteome</keyword>
<feature type="region of interest" description="Disordered" evidence="8">
    <location>
        <begin position="88"/>
        <end position="140"/>
    </location>
</feature>
<name>A0AAN6KMH1_9PEZI</name>
<feature type="domain" description="C2H2-type" evidence="9">
    <location>
        <begin position="344"/>
        <end position="366"/>
    </location>
</feature>
<evidence type="ECO:0000256" key="2">
    <source>
        <dbReference type="ARBA" id="ARBA00022723"/>
    </source>
</evidence>
<keyword evidence="4" id="KW-0862">Zinc</keyword>
<protein>
    <recommendedName>
        <fullName evidence="9">C2H2-type domain-containing protein</fullName>
    </recommendedName>
</protein>
<evidence type="ECO:0000256" key="1">
    <source>
        <dbReference type="ARBA" id="ARBA00004123"/>
    </source>
</evidence>
<keyword evidence="3" id="KW-0863">Zinc-finger</keyword>
<dbReference type="GO" id="GO:0005634">
    <property type="term" value="C:nucleus"/>
    <property type="evidence" value="ECO:0007669"/>
    <property type="project" value="UniProtKB-SubCell"/>
</dbReference>
<proteinExistence type="predicted"/>
<reference evidence="10" key="1">
    <citation type="submission" date="2023-06" db="EMBL/GenBank/DDBJ databases">
        <title>Black Yeasts Isolated from many extreme environments.</title>
        <authorList>
            <person name="Coleine C."/>
            <person name="Stajich J.E."/>
            <person name="Selbmann L."/>
        </authorList>
    </citation>
    <scope>NUCLEOTIDE SEQUENCE</scope>
    <source>
        <strain evidence="10">CCFEE 5200</strain>
    </source>
</reference>
<evidence type="ECO:0000256" key="6">
    <source>
        <dbReference type="ARBA" id="ARBA00023163"/>
    </source>
</evidence>
<dbReference type="InterPro" id="IPR051061">
    <property type="entry name" value="Zinc_finger_trans_reg"/>
</dbReference>
<feature type="domain" description="C2H2-type" evidence="9">
    <location>
        <begin position="372"/>
        <end position="400"/>
    </location>
</feature>
<keyword evidence="6" id="KW-0804">Transcription</keyword>
<evidence type="ECO:0000256" key="8">
    <source>
        <dbReference type="SAM" id="MobiDB-lite"/>
    </source>
</evidence>
<dbReference type="Gene3D" id="3.30.160.60">
    <property type="entry name" value="Classic Zinc Finger"/>
    <property type="match status" value="1"/>
</dbReference>
<organism evidence="10 11">
    <name type="scientific">Friedmanniomyces endolithicus</name>
    <dbReference type="NCBI Taxonomy" id="329885"/>
    <lineage>
        <taxon>Eukaryota</taxon>
        <taxon>Fungi</taxon>
        <taxon>Dikarya</taxon>
        <taxon>Ascomycota</taxon>
        <taxon>Pezizomycotina</taxon>
        <taxon>Dothideomycetes</taxon>
        <taxon>Dothideomycetidae</taxon>
        <taxon>Mycosphaerellales</taxon>
        <taxon>Teratosphaeriaceae</taxon>
        <taxon>Friedmanniomyces</taxon>
    </lineage>
</organism>
<dbReference type="Proteomes" id="UP001175353">
    <property type="component" value="Unassembled WGS sequence"/>
</dbReference>
<feature type="domain" description="C2H2-type" evidence="9">
    <location>
        <begin position="317"/>
        <end position="337"/>
    </location>
</feature>
<evidence type="ECO:0000313" key="11">
    <source>
        <dbReference type="Proteomes" id="UP001175353"/>
    </source>
</evidence>
<sequence length="521" mass="57356">MSVDRNRWTRIKHFLQPKSLHRLGPELPQSNAQDATDRTGDVACNVALFGATKGAALGTEPSAQSWASRQNRHAEGVGAVVPDALLATPAGSEARRQRPRLRSVASEATLKSSGWPQPQAPLALPPAAPRRSASTRSTIMSKRSSACLDEILEEAVQQSSQTLVGRQIARPTSRRWEPTDTSISWVVGEDEATQANGHQTSQRPLSIVGSTEQFVASGETTFREAAIAPSVKRMRTVEPQPVRDSVFNTPVPTRNGANESAHPRTSELQEALFVTPNTPRHDNKLLQPTTAMISDIPLSEAVGLGRSGVNHPSLFRHTCHSCGMGFQTGMDMTAHAKATGCQSFKCPKCDWRSDRHDSYDRHILGHKTKKRHPCQYCSTFAGEQGFDRADIFKKHMKRKHPMEYRQHAEQNQKCPFVWCRFAQPGQSFESGKLYDSHMKHYHGQGKLDCPAKQCKRVGLNGYSREGDLIAHFAKEHAAEAEEVVRDLETFRALTGSQDFPRSWYSSTVAPPDPGLAGSAGG</sequence>
<dbReference type="PANTHER" id="PTHR46179:SF13">
    <property type="entry name" value="C2H2-TYPE DOMAIN-CONTAINING PROTEIN"/>
    <property type="match status" value="1"/>
</dbReference>
<evidence type="ECO:0000256" key="4">
    <source>
        <dbReference type="ARBA" id="ARBA00022833"/>
    </source>
</evidence>
<feature type="domain" description="C2H2-type" evidence="9">
    <location>
        <begin position="447"/>
        <end position="476"/>
    </location>
</feature>
<accession>A0AAN6KMH1</accession>